<dbReference type="EMBL" id="FNFE01000006">
    <property type="protein sequence ID" value="SDK68567.1"/>
    <property type="molecule type" value="Genomic_DNA"/>
</dbReference>
<protein>
    <recommendedName>
        <fullName evidence="4">LexA-binding, inner membrane-associated hydrolase</fullName>
    </recommendedName>
</protein>
<keyword evidence="1" id="KW-1133">Transmembrane helix</keyword>
<accession>A0A1G9DXG6</accession>
<evidence type="ECO:0000256" key="1">
    <source>
        <dbReference type="SAM" id="Phobius"/>
    </source>
</evidence>
<proteinExistence type="predicted"/>
<evidence type="ECO:0008006" key="4">
    <source>
        <dbReference type="Google" id="ProtNLM"/>
    </source>
</evidence>
<evidence type="ECO:0000313" key="3">
    <source>
        <dbReference type="Proteomes" id="UP000198882"/>
    </source>
</evidence>
<name>A0A1G9DXG6_9EURY</name>
<dbReference type="AlphaFoldDB" id="A0A1G9DXG6"/>
<gene>
    <name evidence="2" type="ORF">SAMN04515672_3668</name>
</gene>
<dbReference type="Proteomes" id="UP000198882">
    <property type="component" value="Unassembled WGS sequence"/>
</dbReference>
<keyword evidence="1" id="KW-0812">Transmembrane</keyword>
<keyword evidence="3" id="KW-1185">Reference proteome</keyword>
<reference evidence="3" key="1">
    <citation type="submission" date="2016-10" db="EMBL/GenBank/DDBJ databases">
        <authorList>
            <person name="Varghese N."/>
            <person name="Submissions S."/>
        </authorList>
    </citation>
    <scope>NUCLEOTIDE SEQUENCE [LARGE SCALE GENOMIC DNA]</scope>
    <source>
        <strain evidence="3">B4,CECT 8067,JCM 17497</strain>
    </source>
</reference>
<dbReference type="RefSeq" id="WP_090310320.1">
    <property type="nucleotide sequence ID" value="NZ_FNFE01000006.1"/>
</dbReference>
<keyword evidence="1" id="KW-0472">Membrane</keyword>
<feature type="transmembrane region" description="Helical" evidence="1">
    <location>
        <begin position="56"/>
        <end position="84"/>
    </location>
</feature>
<dbReference type="STRING" id="1095776.SAMN04515672_3668"/>
<dbReference type="OrthoDB" id="204671at2157"/>
<organism evidence="2 3">
    <name type="scientific">Natronorubrum texcoconense</name>
    <dbReference type="NCBI Taxonomy" id="1095776"/>
    <lineage>
        <taxon>Archaea</taxon>
        <taxon>Methanobacteriati</taxon>
        <taxon>Methanobacteriota</taxon>
        <taxon>Stenosarchaea group</taxon>
        <taxon>Halobacteria</taxon>
        <taxon>Halobacteriales</taxon>
        <taxon>Natrialbaceae</taxon>
        <taxon>Natronorubrum</taxon>
    </lineage>
</organism>
<evidence type="ECO:0000313" key="2">
    <source>
        <dbReference type="EMBL" id="SDK68567.1"/>
    </source>
</evidence>
<sequence>MMLPTHAVIGLAIAAPLLVLSPDIAPAALTGALVGSLVPDLDLYAGHRRTLHYPTIYTLLALPLALVAVVAPTTGSVGVAFIVVGAAVHCHADRFGGGLELRPWEGTSERAVYDHVRGRWRRPKRWVRYDGAPEDLSLLVTLAVPLLVVLEGPFRAVVAVALVVGAVYAGLRRRLATLAPVVFGYVPERLEGYVPERYRT</sequence>